<dbReference type="Proteomes" id="UP000199657">
    <property type="component" value="Unassembled WGS sequence"/>
</dbReference>
<dbReference type="GO" id="GO:0003723">
    <property type="term" value="F:RNA binding"/>
    <property type="evidence" value="ECO:0007669"/>
    <property type="project" value="InterPro"/>
</dbReference>
<evidence type="ECO:0000256" key="5">
    <source>
        <dbReference type="PIRSR" id="PIRSR001430-1"/>
    </source>
</evidence>
<proteinExistence type="inferred from homology"/>
<evidence type="ECO:0000256" key="1">
    <source>
        <dbReference type="ARBA" id="ARBA00009375"/>
    </source>
</evidence>
<dbReference type="InterPro" id="IPR001406">
    <property type="entry name" value="PsdUridine_synth_TruA"/>
</dbReference>
<keyword evidence="2 4" id="KW-0819">tRNA processing</keyword>
<dbReference type="InterPro" id="IPR020097">
    <property type="entry name" value="PsdUridine_synth_TruA_a/b_dom"/>
</dbReference>
<feature type="domain" description="Pseudouridine synthase I TruA alpha/beta" evidence="8">
    <location>
        <begin position="156"/>
        <end position="257"/>
    </location>
</feature>
<keyword evidence="3 4" id="KW-0413">Isomerase</keyword>
<keyword evidence="10" id="KW-1185">Reference proteome</keyword>
<evidence type="ECO:0000256" key="6">
    <source>
        <dbReference type="PIRSR" id="PIRSR001430-2"/>
    </source>
</evidence>
<sequence length="272" mass="30032">MTESVHASNGTSSMRIAMGVEYLGGRYAGWQQQHHCDSVQARVEAALSRVADHPVQVVCAGRTDAGVHGLGQVIHFDTPARRNMHGWRLGGTTYLPDDIALTWAQPVAPMFDARRSALQRHYRYVILNRPVRPAWLHGQVAWTWKPLDAQRMHAGAQHLLGERDFTSFRAVACQAAHAWREVTRVDVARDGDFIYLDVSANAFLHHMVRNIAGTLMTVGAGERPPDWVAEVLSARDRTVGGMTAPAAGLYMVAVDYPEAFRLPAPPAPPRFA</sequence>
<dbReference type="InterPro" id="IPR020095">
    <property type="entry name" value="PsdUridine_synth_TruA_C"/>
</dbReference>
<dbReference type="GO" id="GO:0031119">
    <property type="term" value="P:tRNA pseudouridine synthesis"/>
    <property type="evidence" value="ECO:0007669"/>
    <property type="project" value="UniProtKB-UniRule"/>
</dbReference>
<comment type="catalytic activity">
    <reaction evidence="4 7">
        <text>uridine(38/39/40) in tRNA = pseudouridine(38/39/40) in tRNA</text>
        <dbReference type="Rhea" id="RHEA:22376"/>
        <dbReference type="Rhea" id="RHEA-COMP:10085"/>
        <dbReference type="Rhea" id="RHEA-COMP:10087"/>
        <dbReference type="ChEBI" id="CHEBI:65314"/>
        <dbReference type="ChEBI" id="CHEBI:65315"/>
        <dbReference type="EC" id="5.4.99.12"/>
    </reaction>
</comment>
<dbReference type="SUPFAM" id="SSF55120">
    <property type="entry name" value="Pseudouridine synthase"/>
    <property type="match status" value="1"/>
</dbReference>
<dbReference type="InterPro" id="IPR020103">
    <property type="entry name" value="PsdUridine_synth_cat_dom_sf"/>
</dbReference>
<gene>
    <name evidence="4" type="primary">truA</name>
    <name evidence="9" type="ORF">SAMN04488052_102148</name>
</gene>
<feature type="domain" description="Pseudouridine synthase I TruA alpha/beta" evidence="8">
    <location>
        <begin position="20"/>
        <end position="111"/>
    </location>
</feature>
<dbReference type="PANTHER" id="PTHR11142">
    <property type="entry name" value="PSEUDOURIDYLATE SYNTHASE"/>
    <property type="match status" value="1"/>
</dbReference>
<comment type="similarity">
    <text evidence="1 4 7">Belongs to the tRNA pseudouridine synthase TruA family.</text>
</comment>
<dbReference type="STRING" id="406100.SAMN04488052_102148"/>
<dbReference type="EC" id="5.4.99.12" evidence="4"/>
<evidence type="ECO:0000313" key="10">
    <source>
        <dbReference type="Proteomes" id="UP000199657"/>
    </source>
</evidence>
<dbReference type="FunFam" id="3.30.70.580:FF:000001">
    <property type="entry name" value="tRNA pseudouridine synthase A"/>
    <property type="match status" value="1"/>
</dbReference>
<dbReference type="CDD" id="cd02570">
    <property type="entry name" value="PseudoU_synth_EcTruA"/>
    <property type="match status" value="1"/>
</dbReference>
<evidence type="ECO:0000256" key="2">
    <source>
        <dbReference type="ARBA" id="ARBA00022694"/>
    </source>
</evidence>
<organism evidence="9 10">
    <name type="scientific">Aquisalimonas asiatica</name>
    <dbReference type="NCBI Taxonomy" id="406100"/>
    <lineage>
        <taxon>Bacteria</taxon>
        <taxon>Pseudomonadati</taxon>
        <taxon>Pseudomonadota</taxon>
        <taxon>Gammaproteobacteria</taxon>
        <taxon>Chromatiales</taxon>
        <taxon>Ectothiorhodospiraceae</taxon>
        <taxon>Aquisalimonas</taxon>
    </lineage>
</organism>
<comment type="function">
    <text evidence="4">Formation of pseudouridine at positions 38, 39 and 40 in the anticodon stem and loop of transfer RNAs.</text>
</comment>
<comment type="caution">
    <text evidence="4">Lacks conserved residue(s) required for the propagation of feature annotation.</text>
</comment>
<evidence type="ECO:0000256" key="7">
    <source>
        <dbReference type="RuleBase" id="RU003792"/>
    </source>
</evidence>
<reference evidence="9 10" key="1">
    <citation type="submission" date="2016-10" db="EMBL/GenBank/DDBJ databases">
        <authorList>
            <person name="de Groot N.N."/>
        </authorList>
    </citation>
    <scope>NUCLEOTIDE SEQUENCE [LARGE SCALE GENOMIC DNA]</scope>
    <source>
        <strain evidence="9 10">CGMCC 1.6291</strain>
    </source>
</reference>
<comment type="subunit">
    <text evidence="4">Homodimer.</text>
</comment>
<name>A0A1H8RNZ7_9GAMM</name>
<evidence type="ECO:0000256" key="4">
    <source>
        <dbReference type="HAMAP-Rule" id="MF_00171"/>
    </source>
</evidence>
<dbReference type="HAMAP" id="MF_00171">
    <property type="entry name" value="TruA"/>
    <property type="match status" value="1"/>
</dbReference>
<feature type="binding site" evidence="4 6">
    <location>
        <position position="122"/>
    </location>
    <ligand>
        <name>substrate</name>
    </ligand>
</feature>
<dbReference type="Gene3D" id="3.30.70.660">
    <property type="entry name" value="Pseudouridine synthase I, catalytic domain, C-terminal subdomain"/>
    <property type="match status" value="1"/>
</dbReference>
<accession>A0A1H8RNZ7</accession>
<dbReference type="GO" id="GO:0160147">
    <property type="term" value="F:tRNA pseudouridine(38-40) synthase activity"/>
    <property type="evidence" value="ECO:0007669"/>
    <property type="project" value="UniProtKB-EC"/>
</dbReference>
<dbReference type="RefSeq" id="WP_245753952.1">
    <property type="nucleotide sequence ID" value="NZ_FOEG01000002.1"/>
</dbReference>
<dbReference type="AlphaFoldDB" id="A0A1H8RNZ7"/>
<evidence type="ECO:0000256" key="3">
    <source>
        <dbReference type="ARBA" id="ARBA00023235"/>
    </source>
</evidence>
<dbReference type="NCBIfam" id="TIGR00071">
    <property type="entry name" value="hisT_truA"/>
    <property type="match status" value="1"/>
</dbReference>
<evidence type="ECO:0000259" key="8">
    <source>
        <dbReference type="Pfam" id="PF01416"/>
    </source>
</evidence>
<dbReference type="Pfam" id="PF01416">
    <property type="entry name" value="PseudoU_synth_1"/>
    <property type="match status" value="2"/>
</dbReference>
<protein>
    <recommendedName>
        <fullName evidence="4">tRNA pseudouridine synthase A</fullName>
        <ecNumber evidence="4">5.4.99.12</ecNumber>
    </recommendedName>
    <alternativeName>
        <fullName evidence="4">tRNA pseudouridine(38-40) synthase</fullName>
    </alternativeName>
    <alternativeName>
        <fullName evidence="4">tRNA pseudouridylate synthase I</fullName>
    </alternativeName>
    <alternativeName>
        <fullName evidence="4">tRNA-uridine isomerase I</fullName>
    </alternativeName>
</protein>
<dbReference type="PIRSF" id="PIRSF001430">
    <property type="entry name" value="tRNA_psdUrid_synth"/>
    <property type="match status" value="1"/>
</dbReference>
<dbReference type="InterPro" id="IPR020094">
    <property type="entry name" value="TruA/RsuA/RluB/E/F_N"/>
</dbReference>
<evidence type="ECO:0000313" key="9">
    <source>
        <dbReference type="EMBL" id="SEO68017.1"/>
    </source>
</evidence>
<dbReference type="PANTHER" id="PTHR11142:SF0">
    <property type="entry name" value="TRNA PSEUDOURIDINE SYNTHASE-LIKE 1"/>
    <property type="match status" value="1"/>
</dbReference>
<dbReference type="EMBL" id="FOEG01000002">
    <property type="protein sequence ID" value="SEO68017.1"/>
    <property type="molecule type" value="Genomic_DNA"/>
</dbReference>
<dbReference type="Gene3D" id="3.30.70.580">
    <property type="entry name" value="Pseudouridine synthase I, catalytic domain, N-terminal subdomain"/>
    <property type="match status" value="1"/>
</dbReference>
<feature type="active site" description="Nucleophile" evidence="4 5">
    <location>
        <position position="64"/>
    </location>
</feature>